<proteinExistence type="predicted"/>
<dbReference type="InterPro" id="IPR033985">
    <property type="entry name" value="SusD-like_N"/>
</dbReference>
<dbReference type="InterPro" id="IPR011990">
    <property type="entry name" value="TPR-like_helical_dom_sf"/>
</dbReference>
<accession>A0A5C6LJF5</accession>
<dbReference type="AlphaFoldDB" id="A0A5C6LJF5"/>
<keyword evidence="3" id="KW-1185">Reference proteome</keyword>
<protein>
    <recommendedName>
        <fullName evidence="1">SusD-like N-terminal domain-containing protein</fullName>
    </recommendedName>
</protein>
<dbReference type="SUPFAM" id="SSF48452">
    <property type="entry name" value="TPR-like"/>
    <property type="match status" value="1"/>
</dbReference>
<organism evidence="2 3">
    <name type="scientific">Chitinophaga pinensis</name>
    <dbReference type="NCBI Taxonomy" id="79329"/>
    <lineage>
        <taxon>Bacteria</taxon>
        <taxon>Pseudomonadati</taxon>
        <taxon>Bacteroidota</taxon>
        <taxon>Chitinophagia</taxon>
        <taxon>Chitinophagales</taxon>
        <taxon>Chitinophagaceae</taxon>
        <taxon>Chitinophaga</taxon>
    </lineage>
</organism>
<dbReference type="Pfam" id="PF14322">
    <property type="entry name" value="SusD-like_3"/>
    <property type="match status" value="1"/>
</dbReference>
<evidence type="ECO:0000259" key="1">
    <source>
        <dbReference type="Pfam" id="PF14322"/>
    </source>
</evidence>
<dbReference type="EMBL" id="VOHS01000078">
    <property type="protein sequence ID" value="TWV90914.1"/>
    <property type="molecule type" value="Genomic_DNA"/>
</dbReference>
<name>A0A5C6LJF5_9BACT</name>
<sequence length="90" mass="10184">MVLSLLYPLADQCNDGRYRKERFPLPAVKNQLLGETKTWRAFVLFHLVNYYGAVPLPLTDDPIGNATLARTPATQVWQRIITDLKDAVAL</sequence>
<comment type="caution">
    <text evidence="2">The sequence shown here is derived from an EMBL/GenBank/DDBJ whole genome shotgun (WGS) entry which is preliminary data.</text>
</comment>
<feature type="domain" description="SusD-like N-terminal" evidence="1">
    <location>
        <begin position="29"/>
        <end position="90"/>
    </location>
</feature>
<evidence type="ECO:0000313" key="2">
    <source>
        <dbReference type="EMBL" id="TWV90914.1"/>
    </source>
</evidence>
<evidence type="ECO:0000313" key="3">
    <source>
        <dbReference type="Proteomes" id="UP000318815"/>
    </source>
</evidence>
<dbReference type="Proteomes" id="UP000318815">
    <property type="component" value="Unassembled WGS sequence"/>
</dbReference>
<dbReference type="Gene3D" id="1.25.40.390">
    <property type="match status" value="1"/>
</dbReference>
<gene>
    <name evidence="2" type="ORF">FEF09_29115</name>
</gene>
<reference evidence="2 3" key="1">
    <citation type="submission" date="2019-08" db="EMBL/GenBank/DDBJ databases">
        <title>Whole genome sequencing of chitin degrading bacteria Chitinophaga pinensis YS16.</title>
        <authorList>
            <person name="Singh R.P."/>
            <person name="Manchanda G."/>
            <person name="Maurya I.K."/>
            <person name="Joshi N.K."/>
            <person name="Srivastava A.K."/>
        </authorList>
    </citation>
    <scope>NUCLEOTIDE SEQUENCE [LARGE SCALE GENOMIC DNA]</scope>
    <source>
        <strain evidence="2 3">YS-16</strain>
    </source>
</reference>